<dbReference type="EMBL" id="UGNV01000001">
    <property type="protein sequence ID" value="STX27926.1"/>
    <property type="molecule type" value="Genomic_DNA"/>
</dbReference>
<proteinExistence type="predicted"/>
<dbReference type="AlphaFoldDB" id="A0A378I038"/>
<keyword evidence="2" id="KW-1185">Reference proteome</keyword>
<organism evidence="1 2">
    <name type="scientific">Legionella beliardensis</name>
    <dbReference type="NCBI Taxonomy" id="91822"/>
    <lineage>
        <taxon>Bacteria</taxon>
        <taxon>Pseudomonadati</taxon>
        <taxon>Pseudomonadota</taxon>
        <taxon>Gammaproteobacteria</taxon>
        <taxon>Legionellales</taxon>
        <taxon>Legionellaceae</taxon>
        <taxon>Legionella</taxon>
    </lineage>
</organism>
<name>A0A378I038_9GAMM</name>
<reference evidence="1 2" key="1">
    <citation type="submission" date="2018-06" db="EMBL/GenBank/DDBJ databases">
        <authorList>
            <consortium name="Pathogen Informatics"/>
            <person name="Doyle S."/>
        </authorList>
    </citation>
    <scope>NUCLEOTIDE SEQUENCE [LARGE SCALE GENOMIC DNA]</scope>
    <source>
        <strain evidence="1 2">NCTC13315</strain>
    </source>
</reference>
<sequence length="183" mass="21591">MLVGKEEKGDKINELLGLLNFPVDRLKKRMNIFYFDEDIQTCALYHCDAHVVKMILESAQILCTVLWINNIPAPYRPTHQSHPCVLWANQSLANWNWLKDLSGALNEEYKYRFNRDKNHKSYDVVLALDPPPLPDLGLTKITQVLPDEYRHENPVLAYRQYFRGHKSHLAKWTKRDIPVWFME</sequence>
<evidence type="ECO:0000313" key="1">
    <source>
        <dbReference type="EMBL" id="STX27926.1"/>
    </source>
</evidence>
<dbReference type="Proteomes" id="UP000254968">
    <property type="component" value="Unassembled WGS sequence"/>
</dbReference>
<gene>
    <name evidence="1" type="ORF">NCTC13315_00448</name>
</gene>
<protein>
    <submittedName>
        <fullName evidence="1">Uncharacterized protein</fullName>
    </submittedName>
</protein>
<accession>A0A378I038</accession>
<evidence type="ECO:0000313" key="2">
    <source>
        <dbReference type="Proteomes" id="UP000254968"/>
    </source>
</evidence>